<keyword evidence="1" id="KW-1133">Transmembrane helix</keyword>
<feature type="transmembrane region" description="Helical" evidence="1">
    <location>
        <begin position="6"/>
        <end position="24"/>
    </location>
</feature>
<proteinExistence type="predicted"/>
<reference evidence="2" key="1">
    <citation type="journal article" date="2018" name="PLoS Negl. Trop. Dis.">
        <title>An insight into the salivary gland and fat body transcriptome of Panstrongylus lignarius (Hemiptera: Heteroptera), the main vector of Chagas disease in Peru.</title>
        <authorList>
            <person name="Nevoa J.C."/>
            <person name="Mendes M.T."/>
            <person name="da Silva M.V."/>
            <person name="Soares S.C."/>
            <person name="Oliveira C.J.F."/>
            <person name="Ribeiro J.M.C."/>
        </authorList>
    </citation>
    <scope>NUCLEOTIDE SEQUENCE</scope>
</reference>
<keyword evidence="1" id="KW-0812">Transmembrane</keyword>
<protein>
    <submittedName>
        <fullName evidence="2">Putative secreted protein</fullName>
    </submittedName>
</protein>
<evidence type="ECO:0000256" key="1">
    <source>
        <dbReference type="SAM" id="Phobius"/>
    </source>
</evidence>
<sequence>MTIDFLHPISFIWVGLNYLIWAKVSGLKLGTRLGSLNCNQIPYLVTCCSPASLVKTLPILRLNFDYIFFGSIS</sequence>
<dbReference type="EMBL" id="GFTR01000472">
    <property type="protein sequence ID" value="JAW15954.1"/>
    <property type="molecule type" value="Transcribed_RNA"/>
</dbReference>
<evidence type="ECO:0000313" key="2">
    <source>
        <dbReference type="EMBL" id="JAW15954.1"/>
    </source>
</evidence>
<organism evidence="2">
    <name type="scientific">Panstrongylus lignarius</name>
    <dbReference type="NCBI Taxonomy" id="156445"/>
    <lineage>
        <taxon>Eukaryota</taxon>
        <taxon>Metazoa</taxon>
        <taxon>Ecdysozoa</taxon>
        <taxon>Arthropoda</taxon>
        <taxon>Hexapoda</taxon>
        <taxon>Insecta</taxon>
        <taxon>Pterygota</taxon>
        <taxon>Neoptera</taxon>
        <taxon>Paraneoptera</taxon>
        <taxon>Hemiptera</taxon>
        <taxon>Heteroptera</taxon>
        <taxon>Panheteroptera</taxon>
        <taxon>Cimicomorpha</taxon>
        <taxon>Reduviidae</taxon>
        <taxon>Triatominae</taxon>
        <taxon>Panstrongylus</taxon>
    </lineage>
</organism>
<dbReference type="AlphaFoldDB" id="A0A224XXD5"/>
<name>A0A224XXD5_9HEMI</name>
<accession>A0A224XXD5</accession>
<keyword evidence="1" id="KW-0472">Membrane</keyword>